<dbReference type="Proteomes" id="UP000186391">
    <property type="component" value="Unassembled WGS sequence"/>
</dbReference>
<dbReference type="Pfam" id="PF04932">
    <property type="entry name" value="Wzy_C"/>
    <property type="match status" value="1"/>
</dbReference>
<evidence type="ECO:0000256" key="4">
    <source>
        <dbReference type="ARBA" id="ARBA00023136"/>
    </source>
</evidence>
<dbReference type="PANTHER" id="PTHR37422:SF13">
    <property type="entry name" value="LIPOPOLYSACCHARIDE BIOSYNTHESIS PROTEIN PA4999-RELATED"/>
    <property type="match status" value="1"/>
</dbReference>
<feature type="transmembrane region" description="Helical" evidence="5">
    <location>
        <begin position="35"/>
        <end position="58"/>
    </location>
</feature>
<feature type="domain" description="O-antigen ligase-related" evidence="6">
    <location>
        <begin position="231"/>
        <end position="377"/>
    </location>
</feature>
<gene>
    <name evidence="7" type="ORF">NIES592_06635</name>
</gene>
<feature type="transmembrane region" description="Helical" evidence="5">
    <location>
        <begin position="433"/>
        <end position="449"/>
    </location>
</feature>
<comment type="caution">
    <text evidence="7">The sequence shown here is derived from an EMBL/GenBank/DDBJ whole genome shotgun (WGS) entry which is preliminary data.</text>
</comment>
<dbReference type="InterPro" id="IPR007016">
    <property type="entry name" value="O-antigen_ligase-rel_domated"/>
</dbReference>
<evidence type="ECO:0000256" key="5">
    <source>
        <dbReference type="SAM" id="Phobius"/>
    </source>
</evidence>
<keyword evidence="3 5" id="KW-1133">Transmembrane helix</keyword>
<protein>
    <submittedName>
        <fullName evidence="7">Polymerase</fullName>
    </submittedName>
</protein>
<sequence>MTNDKKQMTKYKLPFLSHPDPKLQFLWSSAQVGLLIFPLVPLWGSVLLGVALLGTWLIKYRSIIRQPHNLGFTLLSILLVLSTVFAFDQKEAILGLSNFLPFILFFAAFSVLIQTPQQLRQLSWILVSTSVVVVVIGLGQLFFGWTTPRYWEKIFGWAIASGGNPPGRMASTFMYANTLAGYLVIAFVLGLGLWLEEYQNSKLKTQNSRVISYSPLRLFSPTLSLLFLTIIVIVDFVGLILTNSRNAWAIAVFACLVYALYQGWHFLVAGITAIATSILLAAFAPQPIAELFRKFIPAYFWARLNDQMYPDRPVALLRKTQWQFAWTLTQQRPWTGWGLRNFTQLYQAKMHIWLGHPHNFFLMLSAETGLPATILFCTLLGWIFLASMQLLLNSKTLKTEDRLIFFSYQVVFGVWVLFNTVDVTLFDLRLNTLSWLIIAAISGVVYRYSQYEKFIAKHI</sequence>
<feature type="transmembrane region" description="Helical" evidence="5">
    <location>
        <begin position="403"/>
        <end position="421"/>
    </location>
</feature>
<evidence type="ECO:0000256" key="3">
    <source>
        <dbReference type="ARBA" id="ARBA00022989"/>
    </source>
</evidence>
<dbReference type="RefSeq" id="WP_073555254.1">
    <property type="nucleotide sequence ID" value="NZ_MRCA01000002.1"/>
</dbReference>
<evidence type="ECO:0000256" key="2">
    <source>
        <dbReference type="ARBA" id="ARBA00022692"/>
    </source>
</evidence>
<feature type="transmembrane region" description="Helical" evidence="5">
    <location>
        <begin position="93"/>
        <end position="112"/>
    </location>
</feature>
<keyword evidence="8" id="KW-1185">Reference proteome</keyword>
<feature type="transmembrane region" description="Helical" evidence="5">
    <location>
        <begin position="216"/>
        <end position="240"/>
    </location>
</feature>
<name>A0A1U7H3Q6_9CYAN</name>
<dbReference type="OrthoDB" id="547142at2"/>
<evidence type="ECO:0000313" key="8">
    <source>
        <dbReference type="Proteomes" id="UP000186391"/>
    </source>
</evidence>
<feature type="transmembrane region" description="Helical" evidence="5">
    <location>
        <begin position="246"/>
        <end position="261"/>
    </location>
</feature>
<feature type="transmembrane region" description="Helical" evidence="5">
    <location>
        <begin position="266"/>
        <end position="284"/>
    </location>
</feature>
<dbReference type="PANTHER" id="PTHR37422">
    <property type="entry name" value="TEICHURONIC ACID BIOSYNTHESIS PROTEIN TUAE"/>
    <property type="match status" value="1"/>
</dbReference>
<dbReference type="EMBL" id="MRCA01000002">
    <property type="protein sequence ID" value="OKH15741.1"/>
    <property type="molecule type" value="Genomic_DNA"/>
</dbReference>
<feature type="transmembrane region" description="Helical" evidence="5">
    <location>
        <begin position="70"/>
        <end position="87"/>
    </location>
</feature>
<evidence type="ECO:0000259" key="6">
    <source>
        <dbReference type="Pfam" id="PF04932"/>
    </source>
</evidence>
<feature type="transmembrane region" description="Helical" evidence="5">
    <location>
        <begin position="173"/>
        <end position="195"/>
    </location>
</feature>
<dbReference type="InterPro" id="IPR051533">
    <property type="entry name" value="WaaL-like"/>
</dbReference>
<feature type="transmembrane region" description="Helical" evidence="5">
    <location>
        <begin position="124"/>
        <end position="143"/>
    </location>
</feature>
<proteinExistence type="predicted"/>
<organism evidence="7 8">
    <name type="scientific">Fischerella major NIES-592</name>
    <dbReference type="NCBI Taxonomy" id="210994"/>
    <lineage>
        <taxon>Bacteria</taxon>
        <taxon>Bacillati</taxon>
        <taxon>Cyanobacteriota</taxon>
        <taxon>Cyanophyceae</taxon>
        <taxon>Nostocales</taxon>
        <taxon>Hapalosiphonaceae</taxon>
        <taxon>Fischerella</taxon>
    </lineage>
</organism>
<reference evidence="7 8" key="1">
    <citation type="submission" date="2016-11" db="EMBL/GenBank/DDBJ databases">
        <title>Draft Genome Sequences of Nine Cyanobacterial Strains from Diverse Habitats.</title>
        <authorList>
            <person name="Zhu T."/>
            <person name="Hou S."/>
            <person name="Lu X."/>
            <person name="Hess W.R."/>
        </authorList>
    </citation>
    <scope>NUCLEOTIDE SEQUENCE [LARGE SCALE GENOMIC DNA]</scope>
    <source>
        <strain evidence="7 8">NIES-592</strain>
    </source>
</reference>
<accession>A0A1U7H3Q6</accession>
<feature type="transmembrane region" description="Helical" evidence="5">
    <location>
        <begin position="370"/>
        <end position="391"/>
    </location>
</feature>
<comment type="subcellular location">
    <subcellularLocation>
        <location evidence="1">Membrane</location>
        <topology evidence="1">Multi-pass membrane protein</topology>
    </subcellularLocation>
</comment>
<dbReference type="AlphaFoldDB" id="A0A1U7H3Q6"/>
<keyword evidence="2 5" id="KW-0812">Transmembrane</keyword>
<dbReference type="GO" id="GO:0016020">
    <property type="term" value="C:membrane"/>
    <property type="evidence" value="ECO:0007669"/>
    <property type="project" value="UniProtKB-SubCell"/>
</dbReference>
<evidence type="ECO:0000256" key="1">
    <source>
        <dbReference type="ARBA" id="ARBA00004141"/>
    </source>
</evidence>
<keyword evidence="4 5" id="KW-0472">Membrane</keyword>
<evidence type="ECO:0000313" key="7">
    <source>
        <dbReference type="EMBL" id="OKH15741.1"/>
    </source>
</evidence>